<dbReference type="Proteomes" id="UP001215598">
    <property type="component" value="Unassembled WGS sequence"/>
</dbReference>
<sequence length="65" mass="7293">MANQVRWAWKVAHCVLAALEKEHEGSLANLKTLHPPTKQPEEEIFDPHSEVKQSSNTYETVPLAG</sequence>
<evidence type="ECO:0000313" key="3">
    <source>
        <dbReference type="Proteomes" id="UP001215598"/>
    </source>
</evidence>
<gene>
    <name evidence="2" type="ORF">B0H16DRAFT_1713071</name>
</gene>
<organism evidence="2 3">
    <name type="scientific">Mycena metata</name>
    <dbReference type="NCBI Taxonomy" id="1033252"/>
    <lineage>
        <taxon>Eukaryota</taxon>
        <taxon>Fungi</taxon>
        <taxon>Dikarya</taxon>
        <taxon>Basidiomycota</taxon>
        <taxon>Agaricomycotina</taxon>
        <taxon>Agaricomycetes</taxon>
        <taxon>Agaricomycetidae</taxon>
        <taxon>Agaricales</taxon>
        <taxon>Marasmiineae</taxon>
        <taxon>Mycenaceae</taxon>
        <taxon>Mycena</taxon>
    </lineage>
</organism>
<comment type="caution">
    <text evidence="2">The sequence shown here is derived from an EMBL/GenBank/DDBJ whole genome shotgun (WGS) entry which is preliminary data.</text>
</comment>
<proteinExistence type="predicted"/>
<accession>A0AAD7K020</accession>
<evidence type="ECO:0000313" key="2">
    <source>
        <dbReference type="EMBL" id="KAJ7775485.1"/>
    </source>
</evidence>
<protein>
    <submittedName>
        <fullName evidence="2">Uncharacterized protein</fullName>
    </submittedName>
</protein>
<feature type="region of interest" description="Disordered" evidence="1">
    <location>
        <begin position="25"/>
        <end position="65"/>
    </location>
</feature>
<keyword evidence="3" id="KW-1185">Reference proteome</keyword>
<dbReference type="AlphaFoldDB" id="A0AAD7K020"/>
<dbReference type="EMBL" id="JARKIB010000010">
    <property type="protein sequence ID" value="KAJ7775485.1"/>
    <property type="molecule type" value="Genomic_DNA"/>
</dbReference>
<reference evidence="2" key="1">
    <citation type="submission" date="2023-03" db="EMBL/GenBank/DDBJ databases">
        <title>Massive genome expansion in bonnet fungi (Mycena s.s.) driven by repeated elements and novel gene families across ecological guilds.</title>
        <authorList>
            <consortium name="Lawrence Berkeley National Laboratory"/>
            <person name="Harder C.B."/>
            <person name="Miyauchi S."/>
            <person name="Viragh M."/>
            <person name="Kuo A."/>
            <person name="Thoen E."/>
            <person name="Andreopoulos B."/>
            <person name="Lu D."/>
            <person name="Skrede I."/>
            <person name="Drula E."/>
            <person name="Henrissat B."/>
            <person name="Morin E."/>
            <person name="Kohler A."/>
            <person name="Barry K."/>
            <person name="LaButti K."/>
            <person name="Morin E."/>
            <person name="Salamov A."/>
            <person name="Lipzen A."/>
            <person name="Mereny Z."/>
            <person name="Hegedus B."/>
            <person name="Baldrian P."/>
            <person name="Stursova M."/>
            <person name="Weitz H."/>
            <person name="Taylor A."/>
            <person name="Grigoriev I.V."/>
            <person name="Nagy L.G."/>
            <person name="Martin F."/>
            <person name="Kauserud H."/>
        </authorList>
    </citation>
    <scope>NUCLEOTIDE SEQUENCE</scope>
    <source>
        <strain evidence="2">CBHHK182m</strain>
    </source>
</reference>
<name>A0AAD7K020_9AGAR</name>
<feature type="compositionally biased region" description="Basic and acidic residues" evidence="1">
    <location>
        <begin position="39"/>
        <end position="51"/>
    </location>
</feature>
<evidence type="ECO:0000256" key="1">
    <source>
        <dbReference type="SAM" id="MobiDB-lite"/>
    </source>
</evidence>